<proteinExistence type="inferred from homology"/>
<evidence type="ECO:0000256" key="2">
    <source>
        <dbReference type="ARBA" id="ARBA00023002"/>
    </source>
</evidence>
<dbReference type="PRINTS" id="PR00081">
    <property type="entry name" value="GDHRDH"/>
</dbReference>
<evidence type="ECO:0000313" key="4">
    <source>
        <dbReference type="Proteomes" id="UP000552700"/>
    </source>
</evidence>
<dbReference type="SUPFAM" id="SSF51735">
    <property type="entry name" value="NAD(P)-binding Rossmann-fold domains"/>
    <property type="match status" value="1"/>
</dbReference>
<comment type="caution">
    <text evidence="3">The sequence shown here is derived from an EMBL/GenBank/DDBJ whole genome shotgun (WGS) entry which is preliminary data.</text>
</comment>
<evidence type="ECO:0000313" key="3">
    <source>
        <dbReference type="EMBL" id="MBB6125300.1"/>
    </source>
</evidence>
<dbReference type="PANTHER" id="PTHR43391:SF12">
    <property type="entry name" value="OXIDOREDUCTASE EPHD-RELATED"/>
    <property type="match status" value="1"/>
</dbReference>
<reference evidence="3 4" key="1">
    <citation type="submission" date="2020-08" db="EMBL/GenBank/DDBJ databases">
        <title>Genomic Encyclopedia of Type Strains, Phase IV (KMG-IV): sequencing the most valuable type-strain genomes for metagenomic binning, comparative biology and taxonomic classification.</title>
        <authorList>
            <person name="Goeker M."/>
        </authorList>
    </citation>
    <scope>NUCLEOTIDE SEQUENCE [LARGE SCALE GENOMIC DNA]</scope>
    <source>
        <strain evidence="3 4">DSM 102255</strain>
    </source>
</reference>
<keyword evidence="2" id="KW-0560">Oxidoreductase</keyword>
<accession>A0A841J3M6</accession>
<organism evidence="3 4">
    <name type="scientific">Sphingobium subterraneum</name>
    <dbReference type="NCBI Taxonomy" id="627688"/>
    <lineage>
        <taxon>Bacteria</taxon>
        <taxon>Pseudomonadati</taxon>
        <taxon>Pseudomonadota</taxon>
        <taxon>Alphaproteobacteria</taxon>
        <taxon>Sphingomonadales</taxon>
        <taxon>Sphingomonadaceae</taxon>
        <taxon>Sphingobium</taxon>
    </lineage>
</organism>
<comment type="similarity">
    <text evidence="1">Belongs to the short-chain dehydrogenases/reductases (SDR) family.</text>
</comment>
<evidence type="ECO:0008006" key="5">
    <source>
        <dbReference type="Google" id="ProtNLM"/>
    </source>
</evidence>
<gene>
    <name evidence="3" type="ORF">FHS92_003061</name>
</gene>
<dbReference type="InterPro" id="IPR036291">
    <property type="entry name" value="NAD(P)-bd_dom_sf"/>
</dbReference>
<dbReference type="EMBL" id="JACIJP010000006">
    <property type="protein sequence ID" value="MBB6125300.1"/>
    <property type="molecule type" value="Genomic_DNA"/>
</dbReference>
<dbReference type="Pfam" id="PF00106">
    <property type="entry name" value="adh_short"/>
    <property type="match status" value="1"/>
</dbReference>
<dbReference type="AlphaFoldDB" id="A0A841J3M6"/>
<dbReference type="Gene3D" id="3.40.50.720">
    <property type="entry name" value="NAD(P)-binding Rossmann-like Domain"/>
    <property type="match status" value="1"/>
</dbReference>
<sequence length="261" mass="27925">MRRDYAVVTGASSGLGVSLATELARRGYDLVMVARREKPMQELADRLRDTFGTSSVIEALDLAQIGSAAELHARLGKQGISPKVLVNNAGFGLNHPFLDEDPARLQSMLQLDIVALTELTQIFGRDMREQGSGHILLVGSLASYQPAPLMAAYAAAKAYVLSLGEALNVELAPKVGVTVLSPGLMETEFNDVSGYQTPASLRATILSTDRVAEIGLDALFAGKPTVIAGRMNKAIVFSSRLLPRHVSAKGTYRMAQKSLNT</sequence>
<dbReference type="GO" id="GO:0016491">
    <property type="term" value="F:oxidoreductase activity"/>
    <property type="evidence" value="ECO:0007669"/>
    <property type="project" value="UniProtKB-KW"/>
</dbReference>
<keyword evidence="4" id="KW-1185">Reference proteome</keyword>
<protein>
    <recommendedName>
        <fullName evidence="5">Short-chain dehydrogenase/reductase SDR</fullName>
    </recommendedName>
</protein>
<dbReference type="Proteomes" id="UP000552700">
    <property type="component" value="Unassembled WGS sequence"/>
</dbReference>
<dbReference type="InterPro" id="IPR002347">
    <property type="entry name" value="SDR_fam"/>
</dbReference>
<dbReference type="RefSeq" id="WP_184081600.1">
    <property type="nucleotide sequence ID" value="NZ_JACIJP010000006.1"/>
</dbReference>
<dbReference type="CDD" id="cd05233">
    <property type="entry name" value="SDR_c"/>
    <property type="match status" value="1"/>
</dbReference>
<name>A0A841J3M6_9SPHN</name>
<evidence type="ECO:0000256" key="1">
    <source>
        <dbReference type="ARBA" id="ARBA00006484"/>
    </source>
</evidence>
<dbReference type="PANTHER" id="PTHR43391">
    <property type="entry name" value="RETINOL DEHYDROGENASE-RELATED"/>
    <property type="match status" value="1"/>
</dbReference>
<dbReference type="PIRSF" id="PIRSF000126">
    <property type="entry name" value="11-beta-HSD1"/>
    <property type="match status" value="1"/>
</dbReference>